<comment type="caution">
    <text evidence="10">The sequence shown here is derived from an EMBL/GenBank/DDBJ whole genome shotgun (WGS) entry which is preliminary data.</text>
</comment>
<dbReference type="Proteomes" id="UP001595993">
    <property type="component" value="Unassembled WGS sequence"/>
</dbReference>
<evidence type="ECO:0000313" key="10">
    <source>
        <dbReference type="EMBL" id="MFC4612228.1"/>
    </source>
</evidence>
<evidence type="ECO:0000256" key="2">
    <source>
        <dbReference type="ARBA" id="ARBA00005046"/>
    </source>
</evidence>
<accession>A0ABV9GD68</accession>
<evidence type="ECO:0000256" key="8">
    <source>
        <dbReference type="SAM" id="MobiDB-lite"/>
    </source>
</evidence>
<dbReference type="EMBL" id="JBHSFE010000029">
    <property type="protein sequence ID" value="MFC4612228.1"/>
    <property type="molecule type" value="Genomic_DNA"/>
</dbReference>
<dbReference type="SMART" id="SM00852">
    <property type="entry name" value="MoCF_biosynth"/>
    <property type="match status" value="1"/>
</dbReference>
<comment type="similarity">
    <text evidence="3 7">Belongs to the MoeA family.</text>
</comment>
<comment type="function">
    <text evidence="1 7">Catalyzes the insertion of molybdate into adenylated molybdopterin with the concomitant release of AMP.</text>
</comment>
<sequence length="469" mass="48611">MNGRHHDFDAADGSDVTGTPPSRSDKAESDGVEEALALVGRKTSQGGAPAAAAGPSTVRHRATPWPDARALAERIGRAAPPRTQRVPLDQALGHVLAEPLAALCDLPSFDTSAMDGWIVAGPGPWTVQVGGSILAGHGEASPLPDGAAVRIATGARIPPEATAVIRSEHARTDADKGQLYAEREVVTGQDIRPRGQECRSGDQLLPAASLVTPAVLGLAAAAGYDELLTVVRPRVEVLVLGDELLTAGLPHDGLIRDALGPMVGPWLHALGVHVVATRRLGDDAEALYRAVTTSDADLILTTGGTAAGPVDHVHPVLRKAGAELLVDSVAVRPGHPMLLARLAADGDLPARHLVGLPGNPLAAVSGLLTLAEPLLRGLAGRPAPLPYRAPVHDEVHGHPYDTRLVPFVHRADHLVPLHYNGPAMLRGIAAADGLAVVPPGGAQAGDELEVLDLPWTSWTPSLVEGGRFT</sequence>
<evidence type="ECO:0000259" key="9">
    <source>
        <dbReference type="SMART" id="SM00852"/>
    </source>
</evidence>
<dbReference type="CDD" id="cd00887">
    <property type="entry name" value="MoeA"/>
    <property type="match status" value="1"/>
</dbReference>
<evidence type="ECO:0000256" key="6">
    <source>
        <dbReference type="ARBA" id="ARBA00047317"/>
    </source>
</evidence>
<feature type="compositionally biased region" description="Low complexity" evidence="8">
    <location>
        <begin position="46"/>
        <end position="55"/>
    </location>
</feature>
<keyword evidence="11" id="KW-1185">Reference proteome</keyword>
<dbReference type="Gene3D" id="2.170.190.11">
    <property type="entry name" value="Molybdopterin biosynthesis moea protein, domain 3"/>
    <property type="match status" value="1"/>
</dbReference>
<name>A0ABV9GD68_9ACTN</name>
<dbReference type="Gene3D" id="2.40.340.10">
    <property type="entry name" value="MoeA, C-terminal, domain IV"/>
    <property type="match status" value="1"/>
</dbReference>
<proteinExistence type="inferred from homology"/>
<organism evidence="10 11">
    <name type="scientific">Streptomyces maoxianensis</name>
    <dbReference type="NCBI Taxonomy" id="1459942"/>
    <lineage>
        <taxon>Bacteria</taxon>
        <taxon>Bacillati</taxon>
        <taxon>Actinomycetota</taxon>
        <taxon>Actinomycetes</taxon>
        <taxon>Kitasatosporales</taxon>
        <taxon>Streptomycetaceae</taxon>
        <taxon>Streptomyces</taxon>
    </lineage>
</organism>
<feature type="domain" description="MoaB/Mog" evidence="9">
    <location>
        <begin position="236"/>
        <end position="377"/>
    </location>
</feature>
<comment type="pathway">
    <text evidence="2 7">Cofactor biosynthesis; molybdopterin biosynthesis.</text>
</comment>
<dbReference type="InterPro" id="IPR036688">
    <property type="entry name" value="MoeA_C_domain_IV_sf"/>
</dbReference>
<dbReference type="RefSeq" id="WP_381202114.1">
    <property type="nucleotide sequence ID" value="NZ_JBHSFE010000029.1"/>
</dbReference>
<comment type="cofactor">
    <cofactor evidence="7">
        <name>Mg(2+)</name>
        <dbReference type="ChEBI" id="CHEBI:18420"/>
    </cofactor>
</comment>
<dbReference type="InterPro" id="IPR036425">
    <property type="entry name" value="MoaB/Mog-like_dom_sf"/>
</dbReference>
<dbReference type="Gene3D" id="3.40.980.10">
    <property type="entry name" value="MoaB/Mog-like domain"/>
    <property type="match status" value="1"/>
</dbReference>
<dbReference type="Pfam" id="PF03454">
    <property type="entry name" value="MoeA_C"/>
    <property type="match status" value="1"/>
</dbReference>
<keyword evidence="7" id="KW-0479">Metal-binding</keyword>
<evidence type="ECO:0000256" key="3">
    <source>
        <dbReference type="ARBA" id="ARBA00010763"/>
    </source>
</evidence>
<dbReference type="EC" id="2.10.1.1" evidence="7"/>
<evidence type="ECO:0000256" key="4">
    <source>
        <dbReference type="ARBA" id="ARBA00022505"/>
    </source>
</evidence>
<comment type="catalytic activity">
    <reaction evidence="6">
        <text>adenylyl-molybdopterin + molybdate = Mo-molybdopterin + AMP + H(+)</text>
        <dbReference type="Rhea" id="RHEA:35047"/>
        <dbReference type="ChEBI" id="CHEBI:15378"/>
        <dbReference type="ChEBI" id="CHEBI:36264"/>
        <dbReference type="ChEBI" id="CHEBI:62727"/>
        <dbReference type="ChEBI" id="CHEBI:71302"/>
        <dbReference type="ChEBI" id="CHEBI:456215"/>
        <dbReference type="EC" id="2.10.1.1"/>
    </reaction>
</comment>
<dbReference type="Pfam" id="PF00994">
    <property type="entry name" value="MoCF_biosynth"/>
    <property type="match status" value="1"/>
</dbReference>
<evidence type="ECO:0000256" key="1">
    <source>
        <dbReference type="ARBA" id="ARBA00002901"/>
    </source>
</evidence>
<dbReference type="InterPro" id="IPR038987">
    <property type="entry name" value="MoeA-like"/>
</dbReference>
<keyword evidence="7" id="KW-0460">Magnesium</keyword>
<dbReference type="InterPro" id="IPR005110">
    <property type="entry name" value="MoeA_linker/N"/>
</dbReference>
<dbReference type="InterPro" id="IPR001453">
    <property type="entry name" value="MoaB/Mog_dom"/>
</dbReference>
<dbReference type="InterPro" id="IPR036135">
    <property type="entry name" value="MoeA_linker/N_sf"/>
</dbReference>
<dbReference type="SUPFAM" id="SSF53218">
    <property type="entry name" value="Molybdenum cofactor biosynthesis proteins"/>
    <property type="match status" value="1"/>
</dbReference>
<evidence type="ECO:0000256" key="7">
    <source>
        <dbReference type="RuleBase" id="RU365090"/>
    </source>
</evidence>
<keyword evidence="4 7" id="KW-0500">Molybdenum</keyword>
<keyword evidence="7" id="KW-0808">Transferase</keyword>
<dbReference type="Pfam" id="PF03453">
    <property type="entry name" value="MoeA_N"/>
    <property type="match status" value="1"/>
</dbReference>
<evidence type="ECO:0000256" key="5">
    <source>
        <dbReference type="ARBA" id="ARBA00023150"/>
    </source>
</evidence>
<dbReference type="InterPro" id="IPR005111">
    <property type="entry name" value="MoeA_C_domain_IV"/>
</dbReference>
<dbReference type="Gene3D" id="3.90.105.10">
    <property type="entry name" value="Molybdopterin biosynthesis moea protein, domain 2"/>
    <property type="match status" value="1"/>
</dbReference>
<protein>
    <recommendedName>
        <fullName evidence="7">Molybdopterin molybdenumtransferase</fullName>
        <ecNumber evidence="7">2.10.1.1</ecNumber>
    </recommendedName>
</protein>
<dbReference type="SUPFAM" id="SSF63882">
    <property type="entry name" value="MoeA N-terminal region -like"/>
    <property type="match status" value="1"/>
</dbReference>
<dbReference type="PANTHER" id="PTHR10192:SF5">
    <property type="entry name" value="GEPHYRIN"/>
    <property type="match status" value="1"/>
</dbReference>
<feature type="region of interest" description="Disordered" evidence="8">
    <location>
        <begin position="1"/>
        <end position="62"/>
    </location>
</feature>
<reference evidence="11" key="1">
    <citation type="journal article" date="2019" name="Int. J. Syst. Evol. Microbiol.">
        <title>The Global Catalogue of Microorganisms (GCM) 10K type strain sequencing project: providing services to taxonomists for standard genome sequencing and annotation.</title>
        <authorList>
            <consortium name="The Broad Institute Genomics Platform"/>
            <consortium name="The Broad Institute Genome Sequencing Center for Infectious Disease"/>
            <person name="Wu L."/>
            <person name="Ma J."/>
        </authorList>
    </citation>
    <scope>NUCLEOTIDE SEQUENCE [LARGE SCALE GENOMIC DNA]</scope>
    <source>
        <strain evidence="11">CGMCC 4.7139</strain>
    </source>
</reference>
<evidence type="ECO:0000313" key="11">
    <source>
        <dbReference type="Proteomes" id="UP001595993"/>
    </source>
</evidence>
<gene>
    <name evidence="10" type="ORF">ACFO9E_31405</name>
</gene>
<keyword evidence="5 7" id="KW-0501">Molybdenum cofactor biosynthesis</keyword>
<dbReference type="PANTHER" id="PTHR10192">
    <property type="entry name" value="MOLYBDOPTERIN BIOSYNTHESIS PROTEIN"/>
    <property type="match status" value="1"/>
</dbReference>
<dbReference type="SUPFAM" id="SSF63867">
    <property type="entry name" value="MoeA C-terminal domain-like"/>
    <property type="match status" value="1"/>
</dbReference>